<reference evidence="2" key="1">
    <citation type="journal article" date="2019" name="Curr. Biol.">
        <title>Genome Sequence of Striga asiatica Provides Insight into the Evolution of Plant Parasitism.</title>
        <authorList>
            <person name="Yoshida S."/>
            <person name="Kim S."/>
            <person name="Wafula E.K."/>
            <person name="Tanskanen J."/>
            <person name="Kim Y.M."/>
            <person name="Honaas L."/>
            <person name="Yang Z."/>
            <person name="Spallek T."/>
            <person name="Conn C.E."/>
            <person name="Ichihashi Y."/>
            <person name="Cheong K."/>
            <person name="Cui S."/>
            <person name="Der J.P."/>
            <person name="Gundlach H."/>
            <person name="Jiao Y."/>
            <person name="Hori C."/>
            <person name="Ishida J.K."/>
            <person name="Kasahara H."/>
            <person name="Kiba T."/>
            <person name="Kim M.S."/>
            <person name="Koo N."/>
            <person name="Laohavisit A."/>
            <person name="Lee Y.H."/>
            <person name="Lumba S."/>
            <person name="McCourt P."/>
            <person name="Mortimer J.C."/>
            <person name="Mutuku J.M."/>
            <person name="Nomura T."/>
            <person name="Sasaki-Sekimoto Y."/>
            <person name="Seto Y."/>
            <person name="Wang Y."/>
            <person name="Wakatake T."/>
            <person name="Sakakibara H."/>
            <person name="Demura T."/>
            <person name="Yamaguchi S."/>
            <person name="Yoneyama K."/>
            <person name="Manabe R.I."/>
            <person name="Nelson D.C."/>
            <person name="Schulman A.H."/>
            <person name="Timko M.P."/>
            <person name="dePamphilis C.W."/>
            <person name="Choi D."/>
            <person name="Shirasu K."/>
        </authorList>
    </citation>
    <scope>NUCLEOTIDE SEQUENCE [LARGE SCALE GENOMIC DNA]</scope>
    <source>
        <strain evidence="2">cv. UVA1</strain>
    </source>
</reference>
<name>A0A5A7PGB2_STRAF</name>
<gene>
    <name evidence="1" type="ORF">STAS_07795</name>
</gene>
<accession>A0A5A7PGB2</accession>
<keyword evidence="2" id="KW-1185">Reference proteome</keyword>
<dbReference type="AlphaFoldDB" id="A0A5A7PGB2"/>
<protein>
    <submittedName>
        <fullName evidence="1">Scorpion toxin-like knottin superfamily protein</fullName>
    </submittedName>
</protein>
<proteinExistence type="predicted"/>
<evidence type="ECO:0000313" key="2">
    <source>
        <dbReference type="Proteomes" id="UP000325081"/>
    </source>
</evidence>
<dbReference type="Proteomes" id="UP000325081">
    <property type="component" value="Unassembled WGS sequence"/>
</dbReference>
<comment type="caution">
    <text evidence="1">The sequence shown here is derived from an EMBL/GenBank/DDBJ whole genome shotgun (WGS) entry which is preliminary data.</text>
</comment>
<sequence>RQRSSLGNLRRLRQVPAAQGYLRQGLAANSRARTEASISIRLILCQIFHVRFWLGTVEPPIMTGSLCLMRSSQRLKNMTVSDLQIVSWNCTDVLRNNVIGVHFTENVGKIIPQSLGMLQT</sequence>
<evidence type="ECO:0000313" key="1">
    <source>
        <dbReference type="EMBL" id="GER31761.1"/>
    </source>
</evidence>
<organism evidence="1 2">
    <name type="scientific">Striga asiatica</name>
    <name type="common">Asiatic witchweed</name>
    <name type="synonym">Buchnera asiatica</name>
    <dbReference type="NCBI Taxonomy" id="4170"/>
    <lineage>
        <taxon>Eukaryota</taxon>
        <taxon>Viridiplantae</taxon>
        <taxon>Streptophyta</taxon>
        <taxon>Embryophyta</taxon>
        <taxon>Tracheophyta</taxon>
        <taxon>Spermatophyta</taxon>
        <taxon>Magnoliopsida</taxon>
        <taxon>eudicotyledons</taxon>
        <taxon>Gunneridae</taxon>
        <taxon>Pentapetalae</taxon>
        <taxon>asterids</taxon>
        <taxon>lamiids</taxon>
        <taxon>Lamiales</taxon>
        <taxon>Orobanchaceae</taxon>
        <taxon>Buchnereae</taxon>
        <taxon>Striga</taxon>
    </lineage>
</organism>
<dbReference type="EMBL" id="BKCP01004516">
    <property type="protein sequence ID" value="GER31761.1"/>
    <property type="molecule type" value="Genomic_DNA"/>
</dbReference>
<feature type="non-terminal residue" evidence="1">
    <location>
        <position position="1"/>
    </location>
</feature>